<sequence>MTESSNAYEYLDSAYENPENAYENPGNADPREQARLAAVRRYRLVDQPVEDAYDRIAFVAGALFGTPIATVSLVEQDRVWLAACQGLTGVREIGKEPGLCASVIAQDDVYVINNAAVDPRTLEHPLVRGELGLRFYAAAPIRTHDGYRLGTVNVIDSVPREANPRQLTALQHLASIVADELELRLMVIRSAAAEQRMRETVN</sequence>
<dbReference type="Pfam" id="PF01590">
    <property type="entry name" value="GAF"/>
    <property type="match status" value="1"/>
</dbReference>
<protein>
    <recommendedName>
        <fullName evidence="2">GAF domain-containing protein</fullName>
    </recommendedName>
</protein>
<proteinExistence type="predicted"/>
<evidence type="ECO:0000313" key="3">
    <source>
        <dbReference type="EMBL" id="GID44383.1"/>
    </source>
</evidence>
<organism evidence="3">
    <name type="scientific">Actinoplanes campanulatus</name>
    <dbReference type="NCBI Taxonomy" id="113559"/>
    <lineage>
        <taxon>Bacteria</taxon>
        <taxon>Bacillati</taxon>
        <taxon>Actinomycetota</taxon>
        <taxon>Actinomycetes</taxon>
        <taxon>Micromonosporales</taxon>
        <taxon>Micromonosporaceae</taxon>
        <taxon>Actinoplanes</taxon>
    </lineage>
</organism>
<gene>
    <name evidence="3" type="ORF">Aca07nite_16580</name>
</gene>
<dbReference type="SUPFAM" id="SSF55781">
    <property type="entry name" value="GAF domain-like"/>
    <property type="match status" value="1"/>
</dbReference>
<reference evidence="3" key="1">
    <citation type="submission" date="2021-01" db="EMBL/GenBank/DDBJ databases">
        <title>Whole genome shotgun sequence of Actinoplanes capillaceus NBRC 16408.</title>
        <authorList>
            <person name="Komaki H."/>
            <person name="Tamura T."/>
        </authorList>
    </citation>
    <scope>NUCLEOTIDE SEQUENCE [LARGE SCALE GENOMIC DNA]</scope>
    <source>
        <strain evidence="3">NBRC 16408</strain>
    </source>
</reference>
<dbReference type="RefSeq" id="WP_204295029.1">
    <property type="nucleotide sequence ID" value="NZ_BAAAGQ010000009.1"/>
</dbReference>
<dbReference type="InterPro" id="IPR029016">
    <property type="entry name" value="GAF-like_dom_sf"/>
</dbReference>
<evidence type="ECO:0000256" key="1">
    <source>
        <dbReference type="SAM" id="MobiDB-lite"/>
    </source>
</evidence>
<feature type="region of interest" description="Disordered" evidence="1">
    <location>
        <begin position="1"/>
        <end position="30"/>
    </location>
</feature>
<dbReference type="EMBL" id="BOMF01000028">
    <property type="protein sequence ID" value="GID44383.1"/>
    <property type="molecule type" value="Genomic_DNA"/>
</dbReference>
<dbReference type="SMART" id="SM00065">
    <property type="entry name" value="GAF"/>
    <property type="match status" value="1"/>
</dbReference>
<name>A0ABQ3WFI6_9ACTN</name>
<dbReference type="InterPro" id="IPR003018">
    <property type="entry name" value="GAF"/>
</dbReference>
<evidence type="ECO:0000259" key="2">
    <source>
        <dbReference type="SMART" id="SM00065"/>
    </source>
</evidence>
<comment type="caution">
    <text evidence="3">The sequence shown here is derived from an EMBL/GenBank/DDBJ whole genome shotgun (WGS) entry which is preliminary data.</text>
</comment>
<dbReference type="Gene3D" id="3.30.450.40">
    <property type="match status" value="1"/>
</dbReference>
<dbReference type="PANTHER" id="PTHR43102">
    <property type="entry name" value="SLR1143 PROTEIN"/>
    <property type="match status" value="1"/>
</dbReference>
<feature type="domain" description="GAF" evidence="2">
    <location>
        <begin position="48"/>
        <end position="191"/>
    </location>
</feature>
<dbReference type="PANTHER" id="PTHR43102:SF2">
    <property type="entry name" value="GAF DOMAIN-CONTAINING PROTEIN"/>
    <property type="match status" value="1"/>
</dbReference>
<accession>A0ABQ3WFI6</accession>